<sequence length="42" mass="4898">MLIRGAGFARPFFISERCVNNFYCQNVLYEQDAMQRVKGPLN</sequence>
<dbReference type="HOGENOM" id="CLU_3253997_0_0_6"/>
<evidence type="ECO:0000313" key="1">
    <source>
        <dbReference type="EMBL" id="EEF79134.1"/>
    </source>
</evidence>
<dbReference type="Proteomes" id="UP000004679">
    <property type="component" value="Unassembled WGS sequence"/>
</dbReference>
<gene>
    <name evidence="1" type="ORF">MDMS009_1721</name>
</gene>
<proteinExistence type="predicted"/>
<dbReference type="AlphaFoldDB" id="C0N7U7"/>
<reference evidence="1 2" key="1">
    <citation type="journal article" date="2011" name="J. Bacteriol.">
        <title>Draft genome sequence of the chemolithoheterotrophic, halophilic methylotroph Methylophaga thiooxydans DMS010.</title>
        <authorList>
            <person name="Boden R."/>
            <person name="Ferriera S."/>
            <person name="Johnson J."/>
            <person name="Kelly D.P."/>
            <person name="Murrell J.C."/>
            <person name="Schafer H."/>
        </authorList>
    </citation>
    <scope>NUCLEOTIDE SEQUENCE [LARGE SCALE GENOMIC DNA]</scope>
    <source>
        <strain evidence="1 2">DMS010</strain>
    </source>
</reference>
<organism evidence="1 2">
    <name type="scientific">Methylophaga thiooxydans DMS010</name>
    <dbReference type="NCBI Taxonomy" id="637616"/>
    <lineage>
        <taxon>Bacteria</taxon>
        <taxon>Pseudomonadati</taxon>
        <taxon>Pseudomonadota</taxon>
        <taxon>Gammaproteobacteria</taxon>
        <taxon>Thiotrichales</taxon>
        <taxon>Piscirickettsiaceae</taxon>
        <taxon>Methylophaga</taxon>
    </lineage>
</organism>
<keyword evidence="2" id="KW-1185">Reference proteome</keyword>
<dbReference type="EMBL" id="GG657899">
    <property type="protein sequence ID" value="EEF79134.1"/>
    <property type="molecule type" value="Genomic_DNA"/>
</dbReference>
<name>C0N7U7_9GAMM</name>
<evidence type="ECO:0000313" key="2">
    <source>
        <dbReference type="Proteomes" id="UP000004679"/>
    </source>
</evidence>
<accession>C0N7U7</accession>
<protein>
    <submittedName>
        <fullName evidence="1">Uncharacterized protein</fullName>
    </submittedName>
</protein>